<proteinExistence type="predicted"/>
<dbReference type="Proteomes" id="UP000048948">
    <property type="component" value="Unassembled WGS sequence"/>
</dbReference>
<evidence type="ECO:0000313" key="4">
    <source>
        <dbReference type="Proteomes" id="UP000048948"/>
    </source>
</evidence>
<evidence type="ECO:0000313" key="3">
    <source>
        <dbReference type="Proteomes" id="UP000039021"/>
    </source>
</evidence>
<dbReference type="Proteomes" id="UP000039021">
    <property type="component" value="Unassembled WGS sequence"/>
</dbReference>
<organism evidence="1 4">
    <name type="scientific">Mycobacterium tuberculosis</name>
    <dbReference type="NCBI Taxonomy" id="1773"/>
    <lineage>
        <taxon>Bacteria</taxon>
        <taxon>Bacillati</taxon>
        <taxon>Actinomycetota</taxon>
        <taxon>Actinomycetes</taxon>
        <taxon>Mycobacteriales</taxon>
        <taxon>Mycobacteriaceae</taxon>
        <taxon>Mycobacterium</taxon>
        <taxon>Mycobacterium tuberculosis complex</taxon>
    </lineage>
</organism>
<reference evidence="3 4" key="2">
    <citation type="submission" date="2015-03" db="EMBL/GenBank/DDBJ databases">
        <authorList>
            <consortium name="Pathogen Informatics"/>
        </authorList>
    </citation>
    <scope>NUCLEOTIDE SEQUENCE [LARGE SCALE GENOMIC DNA]</scope>
    <source>
        <strain evidence="1 4">Bir 172</strain>
        <strain evidence="3">N09902308</strain>
    </source>
</reference>
<protein>
    <submittedName>
        <fullName evidence="1">Uncharacterized protein</fullName>
    </submittedName>
</protein>
<name>A0A655ASL1_MYCTX</name>
<dbReference type="AlphaFoldDB" id="A0A655ASL1"/>
<gene>
    <name evidence="2" type="ORF">ERS007739_04643</name>
    <name evidence="1" type="ORF">ERS027646_04432</name>
</gene>
<dbReference type="EMBL" id="CNGE01001361">
    <property type="protein sequence ID" value="CKU05724.1"/>
    <property type="molecule type" value="Genomic_DNA"/>
</dbReference>
<evidence type="ECO:0000313" key="2">
    <source>
        <dbReference type="EMBL" id="CPA49570.1"/>
    </source>
</evidence>
<reference evidence="2" key="1">
    <citation type="submission" date="2015-03" db="EMBL/GenBank/DDBJ databases">
        <authorList>
            <consortium name="Pathogen Informatics"/>
            <person name="Murphy D."/>
        </authorList>
    </citation>
    <scope>NUCLEOTIDE SEQUENCE</scope>
    <source>
        <strain evidence="2">N09902308</strain>
    </source>
</reference>
<accession>A0A655ASL1</accession>
<evidence type="ECO:0000313" key="1">
    <source>
        <dbReference type="EMBL" id="CKU05724.1"/>
    </source>
</evidence>
<dbReference type="EMBL" id="CSBK01003023">
    <property type="protein sequence ID" value="CPA49570.1"/>
    <property type="molecule type" value="Genomic_DNA"/>
</dbReference>
<sequence length="67" mass="7449">MANTAVPMMALRKPPPLPWESCTSTLQWKTGTARLTTPINIHNVGVITTARQHTHAAHHRASTILRR</sequence>